<dbReference type="Gramene" id="CDY10905">
    <property type="protein sequence ID" value="CDY10905"/>
    <property type="gene ID" value="GSBRNA2T00048814001"/>
</dbReference>
<evidence type="ECO:0000313" key="2">
    <source>
        <dbReference type="Proteomes" id="UP000028999"/>
    </source>
</evidence>
<reference evidence="1 2" key="1">
    <citation type="journal article" date="2014" name="Science">
        <title>Plant genetics. Early allopolyploid evolution in the post-Neolithic Brassica napus oilseed genome.</title>
        <authorList>
            <person name="Chalhoub B."/>
            <person name="Denoeud F."/>
            <person name="Liu S."/>
            <person name="Parkin I.A."/>
            <person name="Tang H."/>
            <person name="Wang X."/>
            <person name="Chiquet J."/>
            <person name="Belcram H."/>
            <person name="Tong C."/>
            <person name="Samans B."/>
            <person name="Correa M."/>
            <person name="Da Silva C."/>
            <person name="Just J."/>
            <person name="Falentin C."/>
            <person name="Koh C.S."/>
            <person name="Le Clainche I."/>
            <person name="Bernard M."/>
            <person name="Bento P."/>
            <person name="Noel B."/>
            <person name="Labadie K."/>
            <person name="Alberti A."/>
            <person name="Charles M."/>
            <person name="Arnaud D."/>
            <person name="Guo H."/>
            <person name="Daviaud C."/>
            <person name="Alamery S."/>
            <person name="Jabbari K."/>
            <person name="Zhao M."/>
            <person name="Edger P.P."/>
            <person name="Chelaifa H."/>
            <person name="Tack D."/>
            <person name="Lassalle G."/>
            <person name="Mestiri I."/>
            <person name="Schnel N."/>
            <person name="Le Paslier M.C."/>
            <person name="Fan G."/>
            <person name="Renault V."/>
            <person name="Bayer P.E."/>
            <person name="Golicz A.A."/>
            <person name="Manoli S."/>
            <person name="Lee T.H."/>
            <person name="Thi V.H."/>
            <person name="Chalabi S."/>
            <person name="Hu Q."/>
            <person name="Fan C."/>
            <person name="Tollenaere R."/>
            <person name="Lu Y."/>
            <person name="Battail C."/>
            <person name="Shen J."/>
            <person name="Sidebottom C.H."/>
            <person name="Wang X."/>
            <person name="Canaguier A."/>
            <person name="Chauveau A."/>
            <person name="Berard A."/>
            <person name="Deniot G."/>
            <person name="Guan M."/>
            <person name="Liu Z."/>
            <person name="Sun F."/>
            <person name="Lim Y.P."/>
            <person name="Lyons E."/>
            <person name="Town C.D."/>
            <person name="Bancroft I."/>
            <person name="Wang X."/>
            <person name="Meng J."/>
            <person name="Ma J."/>
            <person name="Pires J.C."/>
            <person name="King G.J."/>
            <person name="Brunel D."/>
            <person name="Delourme R."/>
            <person name="Renard M."/>
            <person name="Aury J.M."/>
            <person name="Adams K.L."/>
            <person name="Batley J."/>
            <person name="Snowdon R.J."/>
            <person name="Tost J."/>
            <person name="Edwards D."/>
            <person name="Zhou Y."/>
            <person name="Hua W."/>
            <person name="Sharpe A.G."/>
            <person name="Paterson A.H."/>
            <person name="Guan C."/>
            <person name="Wincker P."/>
        </authorList>
    </citation>
    <scope>NUCLEOTIDE SEQUENCE [LARGE SCALE GENOMIC DNA]</scope>
    <source>
        <strain evidence="2">cv. Darmor-bzh</strain>
    </source>
</reference>
<sequence length="187" mass="21223">MIPSRRARASAMSVPPCSMICPMSRLIYKSGFEDLHVDLPCVERFQLFPHMRYVDLRRAAYFSLSIETPAYPREYGSCYAIGRKTDALPEGTHSVFEVHCCSYVNYFLKRYSFPYFLSERAIKKDVLCCFFFFASYTHRLCLNTSALQVLSRQGSLDDGPGEHFHLRGAVAGPDVFHPAVAGPESQI</sequence>
<name>A0A078F8V9_BRANA</name>
<dbReference type="AlphaFoldDB" id="A0A078F8V9"/>
<proteinExistence type="predicted"/>
<gene>
    <name evidence="1" type="primary">BnaC01g15200D</name>
    <name evidence="1" type="ORF">GSBRNA2T00048814001</name>
</gene>
<dbReference type="PaxDb" id="3708-A0A078F8V9"/>
<organism evidence="1 2">
    <name type="scientific">Brassica napus</name>
    <name type="common">Rape</name>
    <dbReference type="NCBI Taxonomy" id="3708"/>
    <lineage>
        <taxon>Eukaryota</taxon>
        <taxon>Viridiplantae</taxon>
        <taxon>Streptophyta</taxon>
        <taxon>Embryophyta</taxon>
        <taxon>Tracheophyta</taxon>
        <taxon>Spermatophyta</taxon>
        <taxon>Magnoliopsida</taxon>
        <taxon>eudicotyledons</taxon>
        <taxon>Gunneridae</taxon>
        <taxon>Pentapetalae</taxon>
        <taxon>rosids</taxon>
        <taxon>malvids</taxon>
        <taxon>Brassicales</taxon>
        <taxon>Brassicaceae</taxon>
        <taxon>Brassiceae</taxon>
        <taxon>Brassica</taxon>
    </lineage>
</organism>
<evidence type="ECO:0000313" key="1">
    <source>
        <dbReference type="EMBL" id="CDY10905.1"/>
    </source>
</evidence>
<accession>A0A078F8V9</accession>
<protein>
    <submittedName>
        <fullName evidence="1">BnaC01g15200D protein</fullName>
    </submittedName>
</protein>
<keyword evidence="2" id="KW-1185">Reference proteome</keyword>
<dbReference type="Proteomes" id="UP000028999">
    <property type="component" value="Unassembled WGS sequence"/>
</dbReference>
<dbReference type="EMBL" id="LK032007">
    <property type="protein sequence ID" value="CDY10905.1"/>
    <property type="molecule type" value="Genomic_DNA"/>
</dbReference>